<dbReference type="OrthoDB" id="448946at2759"/>
<dbReference type="GO" id="GO:0000035">
    <property type="term" value="F:acyl binding"/>
    <property type="evidence" value="ECO:0007669"/>
    <property type="project" value="TreeGrafter"/>
</dbReference>
<evidence type="ECO:0000256" key="3">
    <source>
        <dbReference type="ARBA" id="ARBA00010930"/>
    </source>
</evidence>
<comment type="function">
    <text evidence="14">Carrier of the growing fatty acid chain in fatty acid biosynthesis.</text>
</comment>
<dbReference type="Proteomes" id="UP001152320">
    <property type="component" value="Chromosome 8"/>
</dbReference>
<dbReference type="Pfam" id="PF00550">
    <property type="entry name" value="PP-binding"/>
    <property type="match status" value="1"/>
</dbReference>
<evidence type="ECO:0000313" key="16">
    <source>
        <dbReference type="EMBL" id="KAJ8037706.1"/>
    </source>
</evidence>
<reference evidence="16" key="1">
    <citation type="submission" date="2021-10" db="EMBL/GenBank/DDBJ databases">
        <title>Tropical sea cucumber genome reveals ecological adaptation and Cuvierian tubules defense mechanism.</title>
        <authorList>
            <person name="Chen T."/>
        </authorList>
    </citation>
    <scope>NUCLEOTIDE SEQUENCE</scope>
    <source>
        <strain evidence="16">Nanhai2018</strain>
        <tissue evidence="16">Muscle</tissue>
    </source>
</reference>
<accession>A0A9Q1C312</accession>
<evidence type="ECO:0000256" key="6">
    <source>
        <dbReference type="ARBA" id="ARBA00022516"/>
    </source>
</evidence>
<keyword evidence="10" id="KW-0249">Electron transport</keyword>
<dbReference type="GO" id="GO:0005739">
    <property type="term" value="C:mitochondrion"/>
    <property type="evidence" value="ECO:0007669"/>
    <property type="project" value="UniProtKB-SubCell"/>
</dbReference>
<evidence type="ECO:0000259" key="15">
    <source>
        <dbReference type="PROSITE" id="PS50075"/>
    </source>
</evidence>
<keyword evidence="6 14" id="KW-0444">Lipid biosynthesis</keyword>
<dbReference type="FunFam" id="1.10.1200.10:FF:000003">
    <property type="entry name" value="Acyl carrier protein"/>
    <property type="match status" value="1"/>
</dbReference>
<dbReference type="SUPFAM" id="SSF47336">
    <property type="entry name" value="ACP-like"/>
    <property type="match status" value="1"/>
</dbReference>
<dbReference type="InterPro" id="IPR036736">
    <property type="entry name" value="ACP-like_sf"/>
</dbReference>
<evidence type="ECO:0000256" key="2">
    <source>
        <dbReference type="ARBA" id="ARBA00005194"/>
    </source>
</evidence>
<dbReference type="NCBIfam" id="NF002148">
    <property type="entry name" value="PRK00982.1-2"/>
    <property type="match status" value="1"/>
</dbReference>
<keyword evidence="7" id="KW-0597">Phosphoprotein</keyword>
<evidence type="ECO:0000256" key="12">
    <source>
        <dbReference type="ARBA" id="ARBA00023128"/>
    </source>
</evidence>
<keyword evidence="5 14" id="KW-0596">Phosphopantetheine</keyword>
<evidence type="ECO:0000256" key="1">
    <source>
        <dbReference type="ARBA" id="ARBA00004173"/>
    </source>
</evidence>
<proteinExistence type="inferred from homology"/>
<gene>
    <name evidence="16" type="ORF">HOLleu_18597</name>
</gene>
<dbReference type="AlphaFoldDB" id="A0A9Q1C312"/>
<keyword evidence="17" id="KW-1185">Reference proteome</keyword>
<dbReference type="PANTHER" id="PTHR20863">
    <property type="entry name" value="ACYL CARRIER PROTEIN"/>
    <property type="match status" value="1"/>
</dbReference>
<evidence type="ECO:0000256" key="11">
    <source>
        <dbReference type="ARBA" id="ARBA00023098"/>
    </source>
</evidence>
<name>A0A9Q1C312_HOLLE</name>
<evidence type="ECO:0000256" key="10">
    <source>
        <dbReference type="ARBA" id="ARBA00022982"/>
    </source>
</evidence>
<comment type="similarity">
    <text evidence="3">Belongs to the acyl carrier protein (ACP) family.</text>
</comment>
<evidence type="ECO:0000256" key="8">
    <source>
        <dbReference type="ARBA" id="ARBA00022832"/>
    </source>
</evidence>
<evidence type="ECO:0000256" key="9">
    <source>
        <dbReference type="ARBA" id="ARBA00022946"/>
    </source>
</evidence>
<dbReference type="PROSITE" id="PS00012">
    <property type="entry name" value="PHOSPHOPANTETHEINE"/>
    <property type="match status" value="1"/>
</dbReference>
<dbReference type="EMBL" id="JAIZAY010000008">
    <property type="protein sequence ID" value="KAJ8037706.1"/>
    <property type="molecule type" value="Genomic_DNA"/>
</dbReference>
<organism evidence="16 17">
    <name type="scientific">Holothuria leucospilota</name>
    <name type="common">Black long sea cucumber</name>
    <name type="synonym">Mertensiothuria leucospilota</name>
    <dbReference type="NCBI Taxonomy" id="206669"/>
    <lineage>
        <taxon>Eukaryota</taxon>
        <taxon>Metazoa</taxon>
        <taxon>Echinodermata</taxon>
        <taxon>Eleutherozoa</taxon>
        <taxon>Echinozoa</taxon>
        <taxon>Holothuroidea</taxon>
        <taxon>Aspidochirotacea</taxon>
        <taxon>Aspidochirotida</taxon>
        <taxon>Holothuriidae</taxon>
        <taxon>Holothuria</taxon>
    </lineage>
</organism>
<evidence type="ECO:0000256" key="13">
    <source>
        <dbReference type="ARBA" id="ARBA00023160"/>
    </source>
</evidence>
<keyword evidence="8" id="KW-0276">Fatty acid metabolism</keyword>
<dbReference type="GO" id="GO:0000036">
    <property type="term" value="F:acyl carrier activity"/>
    <property type="evidence" value="ECO:0007669"/>
    <property type="project" value="TreeGrafter"/>
</dbReference>
<sequence>MATLCRLRSALRNISVLQTQLRSATHKSLATPCYKTLTCSRPVHSLNFTKAPELLRPAAAITCLRHYAELPPMTFDQLEERTLNLLKLFDKVDPDKVKVESHLINDLGLDSLDVVEIIMAIEDEFALEINDEEAEKVFTVKDIIELLGDKFDVSE</sequence>
<protein>
    <recommendedName>
        <fullName evidence="14">Acyl carrier protein</fullName>
    </recommendedName>
</protein>
<dbReference type="InterPro" id="IPR006162">
    <property type="entry name" value="Ppantetheine_attach_site"/>
</dbReference>
<feature type="domain" description="Carrier" evidence="15">
    <location>
        <begin position="76"/>
        <end position="151"/>
    </location>
</feature>
<evidence type="ECO:0000256" key="7">
    <source>
        <dbReference type="ARBA" id="ARBA00022553"/>
    </source>
</evidence>
<evidence type="ECO:0000256" key="5">
    <source>
        <dbReference type="ARBA" id="ARBA00022450"/>
    </source>
</evidence>
<dbReference type="InterPro" id="IPR003231">
    <property type="entry name" value="ACP"/>
</dbReference>
<dbReference type="InterPro" id="IPR009081">
    <property type="entry name" value="PP-bd_ACP"/>
</dbReference>
<keyword evidence="13 14" id="KW-0275">Fatty acid biosynthesis</keyword>
<keyword evidence="12" id="KW-0496">Mitochondrion</keyword>
<evidence type="ECO:0000256" key="4">
    <source>
        <dbReference type="ARBA" id="ARBA00022448"/>
    </source>
</evidence>
<evidence type="ECO:0000256" key="14">
    <source>
        <dbReference type="RuleBase" id="RU000722"/>
    </source>
</evidence>
<comment type="subcellular location">
    <subcellularLocation>
        <location evidence="1">Mitochondrion</location>
    </subcellularLocation>
</comment>
<keyword evidence="11" id="KW-0443">Lipid metabolism</keyword>
<dbReference type="PROSITE" id="PS50075">
    <property type="entry name" value="CARRIER"/>
    <property type="match status" value="1"/>
</dbReference>
<dbReference type="HAMAP" id="MF_01217">
    <property type="entry name" value="Acyl_carrier"/>
    <property type="match status" value="1"/>
</dbReference>
<comment type="pathway">
    <text evidence="2">Lipid metabolism; fatty acid biosynthesis.</text>
</comment>
<keyword evidence="9" id="KW-0809">Transit peptide</keyword>
<evidence type="ECO:0000313" key="17">
    <source>
        <dbReference type="Proteomes" id="UP001152320"/>
    </source>
</evidence>
<dbReference type="Gene3D" id="1.10.1200.10">
    <property type="entry name" value="ACP-like"/>
    <property type="match status" value="1"/>
</dbReference>
<comment type="caution">
    <text evidence="16">The sequence shown here is derived from an EMBL/GenBank/DDBJ whole genome shotgun (WGS) entry which is preliminary data.</text>
</comment>
<dbReference type="PANTHER" id="PTHR20863:SF28">
    <property type="entry name" value="ACYL CARRIER PROTEIN, MITOCHONDRIAL"/>
    <property type="match status" value="1"/>
</dbReference>
<keyword evidence="4" id="KW-0813">Transport</keyword>